<gene>
    <name evidence="1" type="ORF">P3W55_13355</name>
</gene>
<dbReference type="Proteomes" id="UP001220662">
    <property type="component" value="Unassembled WGS sequence"/>
</dbReference>
<reference evidence="1" key="1">
    <citation type="submission" date="2023-03" db="EMBL/GenBank/DDBJ databases">
        <title>Draft assemblies of triclosan tolerant bacteria isolated from returned activated sludge.</title>
        <authorList>
            <person name="Van Hamelsveld S."/>
        </authorList>
    </citation>
    <scope>NUCLEOTIDE SEQUENCE</scope>
    <source>
        <strain evidence="1">GW210015_S63</strain>
    </source>
</reference>
<evidence type="ECO:0000313" key="1">
    <source>
        <dbReference type="EMBL" id="MDF3842697.1"/>
    </source>
</evidence>
<dbReference type="EMBL" id="JARJLR010000233">
    <property type="protein sequence ID" value="MDF3842697.1"/>
    <property type="molecule type" value="Genomic_DNA"/>
</dbReference>
<sequence length="176" mass="19019">MLTNHQITALVLGILLPMALLISAAYARGTRQGRLLAAATEYVNGYEAAQAEQSEHITALQDDIGTLNQRVTVLAAALDHEQAEHQAAKRALAAAGEDYSQILDLNDHLGEELGHCRTLLLTDEEQHSIARAASILQREAKRLAKTGTNKTNHAADAQADLAEILRRRVQSTRAAA</sequence>
<dbReference type="AlphaFoldDB" id="A0AAW6P864"/>
<name>A0AAW6P864_9PSED</name>
<evidence type="ECO:0008006" key="3">
    <source>
        <dbReference type="Google" id="ProtNLM"/>
    </source>
</evidence>
<dbReference type="RefSeq" id="WP_276214670.1">
    <property type="nucleotide sequence ID" value="NZ_JARJLR010000233.1"/>
</dbReference>
<protein>
    <recommendedName>
        <fullName evidence="3">DUF2802 domain-containing protein</fullName>
    </recommendedName>
</protein>
<proteinExistence type="predicted"/>
<comment type="caution">
    <text evidence="1">The sequence shown here is derived from an EMBL/GenBank/DDBJ whole genome shotgun (WGS) entry which is preliminary data.</text>
</comment>
<accession>A0AAW6P864</accession>
<evidence type="ECO:0000313" key="2">
    <source>
        <dbReference type="Proteomes" id="UP001220662"/>
    </source>
</evidence>
<organism evidence="1 2">
    <name type="scientific">Pseudomonas citronellolis</name>
    <dbReference type="NCBI Taxonomy" id="53408"/>
    <lineage>
        <taxon>Bacteria</taxon>
        <taxon>Pseudomonadati</taxon>
        <taxon>Pseudomonadota</taxon>
        <taxon>Gammaproteobacteria</taxon>
        <taxon>Pseudomonadales</taxon>
        <taxon>Pseudomonadaceae</taxon>
        <taxon>Pseudomonas</taxon>
    </lineage>
</organism>